<dbReference type="GO" id="GO:0016887">
    <property type="term" value="F:ATP hydrolysis activity"/>
    <property type="evidence" value="ECO:0007669"/>
    <property type="project" value="InterPro"/>
</dbReference>
<dbReference type="GO" id="GO:0005524">
    <property type="term" value="F:ATP binding"/>
    <property type="evidence" value="ECO:0007669"/>
    <property type="project" value="UniProtKB-KW"/>
</dbReference>
<protein>
    <recommendedName>
        <fullName evidence="5">Probable ATP-binding protein YbiT</fullName>
    </recommendedName>
</protein>
<evidence type="ECO:0000256" key="3">
    <source>
        <dbReference type="ARBA" id="ARBA00022840"/>
    </source>
</evidence>
<dbReference type="SUPFAM" id="SSF52540">
    <property type="entry name" value="P-loop containing nucleoside triphosphate hydrolases"/>
    <property type="match status" value="2"/>
</dbReference>
<dbReference type="PANTHER" id="PTHR42855">
    <property type="entry name" value="ABC TRANSPORTER ATP-BINDING SUBUNIT"/>
    <property type="match status" value="1"/>
</dbReference>
<sequence length="652" mass="74544">MVSVNNLTLTFGGFDLFKGVSFQLNDNERVGLVGKNGAGKTTMLRLIAGEIKPTSGSVSLSGDIKLGYLPQQMKLASGNTVLDEAKKAFAEIKQIKSEITKLTEQIATRTDYESKEYLALISKLTDLNDRYTILDGDTADARAEQTLLGLGFERTDFVRPTTEFSGGWRMRIELAKILLQNPQVLLLDEPTNHLDIESIQWLEEYLKNFQGTLLLISHDRAFLDNVTQRTIEISLGKVYDYRVPYTKYVELRRERREQQLAAYRNQQKLIEDTQDFIERFRYKATKAVQVQSRIKMLERMDIIEIEEEDNSTVNIRFPEAPRSGDIVVEAKGLAKSFDTKQVFADAHFTIERGEKVAFVGRNGEGKTTMSRIIVGELSYDGELKIGHNVTIGYFAQNQDEILDNSLTVLETIDRVAVGDIRTKIRDILGAFLFRGEDVDKRVSVLSGGERNRLALAKLMLQPYNLLVLDEPTNHLDMRSKDVLKNALLEYNGTVIIVSHDRDFLNGLVNKVYEFTHGKVKEHIGGIYDFLRRKKLETLKELEAVQRQQKSTDKTNAPSDQKKLWEERKELDRKIRKVENQINKLEQEISSLESELSEIDNKLTDPAAHGIDLSDKEFFTNYEGKKEDLATKMEQWEDLATQLDKLKQQRNKL</sequence>
<dbReference type="PANTHER" id="PTHR42855:SF2">
    <property type="entry name" value="DRUG RESISTANCE ABC TRANSPORTER,ATP-BINDING PROTEIN"/>
    <property type="match status" value="1"/>
</dbReference>
<dbReference type="InterPro" id="IPR003439">
    <property type="entry name" value="ABC_transporter-like_ATP-bd"/>
</dbReference>
<accession>A0A7D3XUX5</accession>
<evidence type="ECO:0000256" key="6">
    <source>
        <dbReference type="SAM" id="MobiDB-lite"/>
    </source>
</evidence>
<dbReference type="RefSeq" id="WP_173073192.1">
    <property type="nucleotide sequence ID" value="NZ_CP041345.1"/>
</dbReference>
<evidence type="ECO:0000259" key="7">
    <source>
        <dbReference type="PROSITE" id="PS50893"/>
    </source>
</evidence>
<dbReference type="EMBL" id="CP041345">
    <property type="protein sequence ID" value="QKG79448.1"/>
    <property type="molecule type" value="Genomic_DNA"/>
</dbReference>
<dbReference type="CDD" id="cd03221">
    <property type="entry name" value="ABCF_EF-3"/>
    <property type="match status" value="2"/>
</dbReference>
<dbReference type="Pfam" id="PF00005">
    <property type="entry name" value="ABC_tran"/>
    <property type="match status" value="2"/>
</dbReference>
<keyword evidence="9" id="KW-1185">Reference proteome</keyword>
<proteinExistence type="inferred from homology"/>
<dbReference type="PROSITE" id="PS50893">
    <property type="entry name" value="ABC_TRANSPORTER_2"/>
    <property type="match status" value="2"/>
</dbReference>
<dbReference type="Pfam" id="PF12848">
    <property type="entry name" value="ABC_tran_Xtn"/>
    <property type="match status" value="1"/>
</dbReference>
<dbReference type="InterPro" id="IPR032781">
    <property type="entry name" value="ABC_tran_Xtn"/>
</dbReference>
<evidence type="ECO:0000313" key="8">
    <source>
        <dbReference type="EMBL" id="QKG79448.1"/>
    </source>
</evidence>
<dbReference type="AlphaFoldDB" id="A0A7D3XUX5"/>
<feature type="compositionally biased region" description="Polar residues" evidence="6">
    <location>
        <begin position="545"/>
        <end position="558"/>
    </location>
</feature>
<dbReference type="InterPro" id="IPR051309">
    <property type="entry name" value="ABCF_ATPase"/>
</dbReference>
<dbReference type="PROSITE" id="PS00211">
    <property type="entry name" value="ABC_TRANSPORTER_1"/>
    <property type="match status" value="2"/>
</dbReference>
<evidence type="ECO:0000256" key="4">
    <source>
        <dbReference type="ARBA" id="ARBA00061551"/>
    </source>
</evidence>
<dbReference type="InterPro" id="IPR027417">
    <property type="entry name" value="P-loop_NTPase"/>
</dbReference>
<evidence type="ECO:0000313" key="9">
    <source>
        <dbReference type="Proteomes" id="UP000500961"/>
    </source>
</evidence>
<reference evidence="8 9" key="1">
    <citation type="submission" date="2019-07" db="EMBL/GenBank/DDBJ databases">
        <title>Thalassofilum flectens gen. nov., sp. nov., a novel moderate thermophilic anaerobe from a shallow sea hot spring in Kunashir Island (Russia), representing a new family in the order Bacteroidales, and proposal of Thalassofilacea fam. nov.</title>
        <authorList>
            <person name="Kochetkova T.V."/>
            <person name="Podosokorskaya O.A."/>
            <person name="Novikov A."/>
            <person name="Elcheninov A.G."/>
            <person name="Toshchakov S.V."/>
            <person name="Kublanov I.V."/>
        </authorList>
    </citation>
    <scope>NUCLEOTIDE SEQUENCE [LARGE SCALE GENOMIC DNA]</scope>
    <source>
        <strain evidence="8 9">38-H</strain>
    </source>
</reference>
<dbReference type="InterPro" id="IPR017871">
    <property type="entry name" value="ABC_transporter-like_CS"/>
</dbReference>
<keyword evidence="2" id="KW-0547">Nucleotide-binding</keyword>
<keyword evidence="3 8" id="KW-0067">ATP-binding</keyword>
<dbReference type="FunFam" id="3.40.50.300:FF:000070">
    <property type="entry name" value="Putative ABC transporter ATP-binding component"/>
    <property type="match status" value="1"/>
</dbReference>
<feature type="domain" description="ABC transporter" evidence="7">
    <location>
        <begin position="2"/>
        <end position="260"/>
    </location>
</feature>
<comment type="similarity">
    <text evidence="4">Belongs to the ABC transporter superfamily. ABCF family. YbiT subfamily.</text>
</comment>
<evidence type="ECO:0000256" key="2">
    <source>
        <dbReference type="ARBA" id="ARBA00022741"/>
    </source>
</evidence>
<dbReference type="KEGG" id="ttz:FHG85_03925"/>
<dbReference type="SMART" id="SM00382">
    <property type="entry name" value="AAA"/>
    <property type="match status" value="2"/>
</dbReference>
<feature type="domain" description="ABC transporter" evidence="7">
    <location>
        <begin position="328"/>
        <end position="541"/>
    </location>
</feature>
<dbReference type="Gene3D" id="3.40.50.300">
    <property type="entry name" value="P-loop containing nucleotide triphosphate hydrolases"/>
    <property type="match status" value="2"/>
</dbReference>
<keyword evidence="1" id="KW-0677">Repeat</keyword>
<dbReference type="FunFam" id="3.40.50.300:FF:000011">
    <property type="entry name" value="Putative ABC transporter ATP-binding component"/>
    <property type="match status" value="1"/>
</dbReference>
<organism evidence="8 9">
    <name type="scientific">Tenuifilum thalassicum</name>
    <dbReference type="NCBI Taxonomy" id="2590900"/>
    <lineage>
        <taxon>Bacteria</taxon>
        <taxon>Pseudomonadati</taxon>
        <taxon>Bacteroidota</taxon>
        <taxon>Bacteroidia</taxon>
        <taxon>Bacteroidales</taxon>
        <taxon>Tenuifilaceae</taxon>
        <taxon>Tenuifilum</taxon>
    </lineage>
</organism>
<gene>
    <name evidence="8" type="ORF">FHG85_03925</name>
</gene>
<name>A0A7D3XUX5_9BACT</name>
<dbReference type="Proteomes" id="UP000500961">
    <property type="component" value="Chromosome"/>
</dbReference>
<dbReference type="InterPro" id="IPR003593">
    <property type="entry name" value="AAA+_ATPase"/>
</dbReference>
<evidence type="ECO:0000256" key="1">
    <source>
        <dbReference type="ARBA" id="ARBA00022737"/>
    </source>
</evidence>
<feature type="region of interest" description="Disordered" evidence="6">
    <location>
        <begin position="544"/>
        <end position="563"/>
    </location>
</feature>
<evidence type="ECO:0000256" key="5">
    <source>
        <dbReference type="ARBA" id="ARBA00074044"/>
    </source>
</evidence>